<feature type="region of interest" description="Disordered" evidence="1">
    <location>
        <begin position="176"/>
        <end position="214"/>
    </location>
</feature>
<reference evidence="2" key="1">
    <citation type="submission" date="2021-10" db="EMBL/GenBank/DDBJ databases">
        <title>Tropical sea cucumber genome reveals ecological adaptation and Cuvierian tubules defense mechanism.</title>
        <authorList>
            <person name="Chen T."/>
        </authorList>
    </citation>
    <scope>NUCLEOTIDE SEQUENCE</scope>
    <source>
        <strain evidence="2">Nanhai2018</strain>
        <tissue evidence="2">Muscle</tissue>
    </source>
</reference>
<protein>
    <submittedName>
        <fullName evidence="2">Uncharacterized protein</fullName>
    </submittedName>
</protein>
<feature type="compositionally biased region" description="Basic and acidic residues" evidence="1">
    <location>
        <begin position="190"/>
        <end position="204"/>
    </location>
</feature>
<gene>
    <name evidence="2" type="ORF">HOLleu_37251</name>
</gene>
<dbReference type="Proteomes" id="UP001152320">
    <property type="component" value="Chromosome 20"/>
</dbReference>
<evidence type="ECO:0000256" key="1">
    <source>
        <dbReference type="SAM" id="MobiDB-lite"/>
    </source>
</evidence>
<evidence type="ECO:0000313" key="3">
    <source>
        <dbReference type="Proteomes" id="UP001152320"/>
    </source>
</evidence>
<feature type="region of interest" description="Disordered" evidence="1">
    <location>
        <begin position="60"/>
        <end position="94"/>
    </location>
</feature>
<proteinExistence type="predicted"/>
<evidence type="ECO:0000313" key="2">
    <source>
        <dbReference type="EMBL" id="KAJ8022372.1"/>
    </source>
</evidence>
<feature type="region of interest" description="Disordered" evidence="1">
    <location>
        <begin position="107"/>
        <end position="128"/>
    </location>
</feature>
<feature type="region of interest" description="Disordered" evidence="1">
    <location>
        <begin position="441"/>
        <end position="475"/>
    </location>
</feature>
<sequence length="507" mass="57235">MYVKWNAPTFRVFKDDENVPFKSRSINSYKGSPMPVRQRPLHRFRSQSEYRAESICTGDVIHRSTPPSNRRRIKSDPGSSLREGSVSTRPKRAASFTEYRERKFDRNKNWRSKSVSSSHAFSPARNTDPIRTVSRNVDCYLSYPDSDSTKSVVDRWRSYKRILFKQISDSAILSRRRPRMTQEAIQMEKMSPEKRQAGEKKPENEAENSPSKVTTKAKALKHLQHPRKKFIRTQSESAIDVSNIRNRKTSQPCGPDLKGIVCTNDDLKKILMDAKRIGFSRQRNNTITSAKFDVLPELRESTYDSRLSGRRRSPPPDLNVTWAKSPRKVSNVDFLNSPVKSIPKPRKASPKASPVATQKDIETCPHVTSAHSSRVINCENCRDERTKMLHEDENCNVSSGLNDLPPPDEKEEIVEDPDPFAALAASIGGLDPQLLGEAIERRLALSEKQPTSKKSPSKASEGNKSPQSFRALWGQNNAQLSNRLGNLVSKFPFKKEVSQAGSSGISV</sequence>
<keyword evidence="3" id="KW-1185">Reference proteome</keyword>
<organism evidence="2 3">
    <name type="scientific">Holothuria leucospilota</name>
    <name type="common">Black long sea cucumber</name>
    <name type="synonym">Mertensiothuria leucospilota</name>
    <dbReference type="NCBI Taxonomy" id="206669"/>
    <lineage>
        <taxon>Eukaryota</taxon>
        <taxon>Metazoa</taxon>
        <taxon>Echinodermata</taxon>
        <taxon>Eleutherozoa</taxon>
        <taxon>Echinozoa</taxon>
        <taxon>Holothuroidea</taxon>
        <taxon>Aspidochirotacea</taxon>
        <taxon>Aspidochirotida</taxon>
        <taxon>Holothuriidae</taxon>
        <taxon>Holothuria</taxon>
    </lineage>
</organism>
<feature type="compositionally biased region" description="Polar residues" evidence="1">
    <location>
        <begin position="448"/>
        <end position="475"/>
    </location>
</feature>
<dbReference type="OrthoDB" id="10072426at2759"/>
<name>A0A9Q0YGU2_HOLLE</name>
<dbReference type="AlphaFoldDB" id="A0A9Q0YGU2"/>
<feature type="region of interest" description="Disordered" evidence="1">
    <location>
        <begin position="336"/>
        <end position="357"/>
    </location>
</feature>
<dbReference type="EMBL" id="JAIZAY010000020">
    <property type="protein sequence ID" value="KAJ8022372.1"/>
    <property type="molecule type" value="Genomic_DNA"/>
</dbReference>
<accession>A0A9Q0YGU2</accession>
<comment type="caution">
    <text evidence="2">The sequence shown here is derived from an EMBL/GenBank/DDBJ whole genome shotgun (WGS) entry which is preliminary data.</text>
</comment>